<evidence type="ECO:0000313" key="4">
    <source>
        <dbReference type="EMBL" id="KAL3625890.1"/>
    </source>
</evidence>
<evidence type="ECO:0000256" key="1">
    <source>
        <dbReference type="ARBA" id="ARBA00022884"/>
    </source>
</evidence>
<gene>
    <name evidence="4" type="ORF">CASFOL_030419</name>
</gene>
<comment type="caution">
    <text evidence="4">The sequence shown here is derived from an EMBL/GenBank/DDBJ whole genome shotgun (WGS) entry which is preliminary data.</text>
</comment>
<dbReference type="AlphaFoldDB" id="A0ABD3C7V9"/>
<proteinExistence type="predicted"/>
<evidence type="ECO:0000259" key="3">
    <source>
        <dbReference type="PROSITE" id="PS50102"/>
    </source>
</evidence>
<dbReference type="SMART" id="SM00360">
    <property type="entry name" value="RRM"/>
    <property type="match status" value="1"/>
</dbReference>
<dbReference type="InterPro" id="IPR000504">
    <property type="entry name" value="RRM_dom"/>
</dbReference>
<keyword evidence="1 2" id="KW-0694">RNA-binding</keyword>
<dbReference type="SUPFAM" id="SSF54928">
    <property type="entry name" value="RNA-binding domain, RBD"/>
    <property type="match status" value="1"/>
</dbReference>
<dbReference type="InterPro" id="IPR035979">
    <property type="entry name" value="RBD_domain_sf"/>
</dbReference>
<organism evidence="4 5">
    <name type="scientific">Castilleja foliolosa</name>
    <dbReference type="NCBI Taxonomy" id="1961234"/>
    <lineage>
        <taxon>Eukaryota</taxon>
        <taxon>Viridiplantae</taxon>
        <taxon>Streptophyta</taxon>
        <taxon>Embryophyta</taxon>
        <taxon>Tracheophyta</taxon>
        <taxon>Spermatophyta</taxon>
        <taxon>Magnoliopsida</taxon>
        <taxon>eudicotyledons</taxon>
        <taxon>Gunneridae</taxon>
        <taxon>Pentapetalae</taxon>
        <taxon>asterids</taxon>
        <taxon>lamiids</taxon>
        <taxon>Lamiales</taxon>
        <taxon>Orobanchaceae</taxon>
        <taxon>Pedicularideae</taxon>
        <taxon>Castillejinae</taxon>
        <taxon>Castilleja</taxon>
    </lineage>
</organism>
<dbReference type="Pfam" id="PF00076">
    <property type="entry name" value="RRM_1"/>
    <property type="match status" value="1"/>
</dbReference>
<dbReference type="CDD" id="cd21608">
    <property type="entry name" value="RRM2_NsCP33_like"/>
    <property type="match status" value="1"/>
</dbReference>
<dbReference type="Proteomes" id="UP001632038">
    <property type="component" value="Unassembled WGS sequence"/>
</dbReference>
<reference evidence="5" key="1">
    <citation type="journal article" date="2024" name="IScience">
        <title>Strigolactones Initiate the Formation of Haustorium-like Structures in Castilleja.</title>
        <authorList>
            <person name="Buerger M."/>
            <person name="Peterson D."/>
            <person name="Chory J."/>
        </authorList>
    </citation>
    <scope>NUCLEOTIDE SEQUENCE [LARGE SCALE GENOMIC DNA]</scope>
</reference>
<evidence type="ECO:0000256" key="2">
    <source>
        <dbReference type="PROSITE-ProRule" id="PRU00176"/>
    </source>
</evidence>
<keyword evidence="5" id="KW-1185">Reference proteome</keyword>
<dbReference type="InterPro" id="IPR012677">
    <property type="entry name" value="Nucleotide-bd_a/b_plait_sf"/>
</dbReference>
<dbReference type="PANTHER" id="PTHR48027">
    <property type="entry name" value="HETEROGENEOUS NUCLEAR RIBONUCLEOPROTEIN 87F-RELATED"/>
    <property type="match status" value="1"/>
</dbReference>
<protein>
    <recommendedName>
        <fullName evidence="3">RRM domain-containing protein</fullName>
    </recommendedName>
</protein>
<sequence length="113" mass="12642">MHCLNRTGPAFTHPIRRWLTWRHSCTQLFVGGLSFDTNESILKDAFGQMGEIIEVKVICDRVSGKSKGYGFVNYSSQEAASKALKEMDGQLLDGRNIRIHHAHKGGKQGNQVK</sequence>
<accession>A0ABD3C7V9</accession>
<feature type="domain" description="RRM" evidence="3">
    <location>
        <begin position="26"/>
        <end position="104"/>
    </location>
</feature>
<dbReference type="InterPro" id="IPR052462">
    <property type="entry name" value="SLIRP/GR-RBP-like"/>
</dbReference>
<dbReference type="FunFam" id="3.30.70.330:FF:000714">
    <property type="entry name" value="Glycine-rich RNA-binding protein 2, mitochondrial"/>
    <property type="match status" value="1"/>
</dbReference>
<dbReference type="InterPro" id="IPR048289">
    <property type="entry name" value="RRM2_NsCP33-like"/>
</dbReference>
<dbReference type="GO" id="GO:0003723">
    <property type="term" value="F:RNA binding"/>
    <property type="evidence" value="ECO:0007669"/>
    <property type="project" value="UniProtKB-UniRule"/>
</dbReference>
<name>A0ABD3C7V9_9LAMI</name>
<dbReference type="Gene3D" id="3.30.70.330">
    <property type="match status" value="1"/>
</dbReference>
<dbReference type="PROSITE" id="PS50102">
    <property type="entry name" value="RRM"/>
    <property type="match status" value="1"/>
</dbReference>
<evidence type="ECO:0000313" key="5">
    <source>
        <dbReference type="Proteomes" id="UP001632038"/>
    </source>
</evidence>
<dbReference type="EMBL" id="JAVIJP010000048">
    <property type="protein sequence ID" value="KAL3625890.1"/>
    <property type="molecule type" value="Genomic_DNA"/>
</dbReference>